<feature type="compositionally biased region" description="Low complexity" evidence="1">
    <location>
        <begin position="1"/>
        <end position="22"/>
    </location>
</feature>
<dbReference type="OrthoDB" id="5213630at2759"/>
<sequence length="497" mass="56411">MAHGRSSPSKKPLPLEPRSSSPQHIEGPSTTVLCGNEIGHDEPNHPNSPELQPSIRRSVGPPHRRPKQPRYDSKSDLERLLDDSDLQIKEKDEEIQSLKDKNEELMKVWRDTAANLADTKVTISHTLEDGFFIGTWQQLQYDIRNWSIKHFSRAPVGVFTVWYKRDLMPSKHLSDLTPYWKSYLSDDILRPLLVQALVWSLLQKFVFAWPQPMQPGSQKPGGAYWAYEHQGSVASINANLMKPKMEMIRNYAKLERADAAYVKEYFAWRVATAAWIHHSYAIKHSYANQEARNTNTDDLVRKIKDTLSPFTDSVGSVELGRIISHAVHLDFKMWLQKAFFHPARPRWINNGQSQVERFHPDTMELHGNAQPDKLNPNPEITLVISPCLSKSGNSDGENYGVFNTIVKAQVSCEARDPRQEYPPVHGHRSSHSSPASSAAIDAPRNRVARKNSGARKPAPQTSPGGFDTQMQSVHRRPSHDTRRNGKGGHVMMEQNQQ</sequence>
<proteinExistence type="predicted"/>
<feature type="region of interest" description="Disordered" evidence="1">
    <location>
        <begin position="415"/>
        <end position="497"/>
    </location>
</feature>
<dbReference type="Proteomes" id="UP000799779">
    <property type="component" value="Unassembled WGS sequence"/>
</dbReference>
<evidence type="ECO:0000256" key="1">
    <source>
        <dbReference type="SAM" id="MobiDB-lite"/>
    </source>
</evidence>
<organism evidence="2 3">
    <name type="scientific">Amniculicola lignicola CBS 123094</name>
    <dbReference type="NCBI Taxonomy" id="1392246"/>
    <lineage>
        <taxon>Eukaryota</taxon>
        <taxon>Fungi</taxon>
        <taxon>Dikarya</taxon>
        <taxon>Ascomycota</taxon>
        <taxon>Pezizomycotina</taxon>
        <taxon>Dothideomycetes</taxon>
        <taxon>Pleosporomycetidae</taxon>
        <taxon>Pleosporales</taxon>
        <taxon>Amniculicolaceae</taxon>
        <taxon>Amniculicola</taxon>
    </lineage>
</organism>
<dbReference type="EMBL" id="ML977729">
    <property type="protein sequence ID" value="KAF1993130.1"/>
    <property type="molecule type" value="Genomic_DNA"/>
</dbReference>
<protein>
    <submittedName>
        <fullName evidence="2">Uncharacterized protein</fullName>
    </submittedName>
</protein>
<keyword evidence="3" id="KW-1185">Reference proteome</keyword>
<accession>A0A6A5VUS2</accession>
<dbReference type="AlphaFoldDB" id="A0A6A5VUS2"/>
<evidence type="ECO:0000313" key="2">
    <source>
        <dbReference type="EMBL" id="KAF1993130.1"/>
    </source>
</evidence>
<reference evidence="2" key="1">
    <citation type="journal article" date="2020" name="Stud. Mycol.">
        <title>101 Dothideomycetes genomes: a test case for predicting lifestyles and emergence of pathogens.</title>
        <authorList>
            <person name="Haridas S."/>
            <person name="Albert R."/>
            <person name="Binder M."/>
            <person name="Bloem J."/>
            <person name="Labutti K."/>
            <person name="Salamov A."/>
            <person name="Andreopoulos B."/>
            <person name="Baker S."/>
            <person name="Barry K."/>
            <person name="Bills G."/>
            <person name="Bluhm B."/>
            <person name="Cannon C."/>
            <person name="Castanera R."/>
            <person name="Culley D."/>
            <person name="Daum C."/>
            <person name="Ezra D."/>
            <person name="Gonzalez J."/>
            <person name="Henrissat B."/>
            <person name="Kuo A."/>
            <person name="Liang C."/>
            <person name="Lipzen A."/>
            <person name="Lutzoni F."/>
            <person name="Magnuson J."/>
            <person name="Mondo S."/>
            <person name="Nolan M."/>
            <person name="Ohm R."/>
            <person name="Pangilinan J."/>
            <person name="Park H.-J."/>
            <person name="Ramirez L."/>
            <person name="Alfaro M."/>
            <person name="Sun H."/>
            <person name="Tritt A."/>
            <person name="Yoshinaga Y."/>
            <person name="Zwiers L.-H."/>
            <person name="Turgeon B."/>
            <person name="Goodwin S."/>
            <person name="Spatafora J."/>
            <person name="Crous P."/>
            <person name="Grigoriev I."/>
        </authorList>
    </citation>
    <scope>NUCLEOTIDE SEQUENCE</scope>
    <source>
        <strain evidence="2">CBS 123094</strain>
    </source>
</reference>
<evidence type="ECO:0000313" key="3">
    <source>
        <dbReference type="Proteomes" id="UP000799779"/>
    </source>
</evidence>
<gene>
    <name evidence="2" type="ORF">P154DRAFT_590981</name>
</gene>
<name>A0A6A5VUS2_9PLEO</name>
<feature type="compositionally biased region" description="Polar residues" evidence="1">
    <location>
        <begin position="459"/>
        <end position="472"/>
    </location>
</feature>
<feature type="region of interest" description="Disordered" evidence="1">
    <location>
        <begin position="1"/>
        <end position="76"/>
    </location>
</feature>